<dbReference type="PROSITE" id="PS50077">
    <property type="entry name" value="HEAT_REPEAT"/>
    <property type="match status" value="1"/>
</dbReference>
<dbReference type="SUPFAM" id="SSF48371">
    <property type="entry name" value="ARM repeat"/>
    <property type="match status" value="1"/>
</dbReference>
<dbReference type="InterPro" id="IPR021133">
    <property type="entry name" value="HEAT_type_2"/>
</dbReference>
<feature type="compositionally biased region" description="Acidic residues" evidence="1">
    <location>
        <begin position="222"/>
        <end position="231"/>
    </location>
</feature>
<proteinExistence type="predicted"/>
<sequence>MRSPAELDQVQWHDLTHAYGPAADVPELIRALYEDDADTVGEAIHELYGNIHHQGTVYPASAPAVPFLAHAVLHVPGRRDELLTLLAVLADHDPEDTGSPHWPGRPVAAICAELACVLPQLLPCLADAARPVRRAALRVVGAVADLLPAEVRAAAERRVDELYASDPVPAVRADALVVLARLGRETEALDSPFPEVRLAAALLAAEGSGPPYEKRLVDVFAEDGAEPDPGDDGSAWAGTTSPDDRLTHLLTRDVDAGLTVAARWIAAGDLGSRGSRLAGQIAETWRDREPEVLGLMLAALPHQKDAPGRAACLTTIGQWIERLPEPGADLRDTLHQYARSADESEAAPALLALARSRDPRALELVLRTPGPGTLRAAASACPGAADRLLPEIRRALACGATGNEAIDLIGALTGLGAAARRAQPELLDCLRTRRAAVVAARQVGLNGVVTPEITALLHEATHSTDPSLRAAAALAHHRLTGDAAPALRVFEGLLAARGPVHWHLSSLPPLGSAAAPLLPLIEPLLTARYEWTRMAAAEAHHTATGSPERAVPILAGLIGPTPVGLSALKALAAIGRVPEELRPALRAFAVSPLRLLPATPFSDVHPDEELRALARSLLEIH</sequence>
<name>A0ABY5PQA5_9ACTN</name>
<dbReference type="EMBL" id="CP102514">
    <property type="protein sequence ID" value="UUY46185.1"/>
    <property type="molecule type" value="Genomic_DNA"/>
</dbReference>
<evidence type="ECO:0000313" key="2">
    <source>
        <dbReference type="EMBL" id="UUY46185.1"/>
    </source>
</evidence>
<dbReference type="RefSeq" id="WP_257854736.1">
    <property type="nucleotide sequence ID" value="NZ_CP102514.1"/>
</dbReference>
<organism evidence="2 3">
    <name type="scientific">Streptomyces yangpuensis</name>
    <dbReference type="NCBI Taxonomy" id="1648182"/>
    <lineage>
        <taxon>Bacteria</taxon>
        <taxon>Bacillati</taxon>
        <taxon>Actinomycetota</taxon>
        <taxon>Actinomycetes</taxon>
        <taxon>Kitasatosporales</taxon>
        <taxon>Streptomycetaceae</taxon>
        <taxon>Streptomyces</taxon>
    </lineage>
</organism>
<gene>
    <name evidence="2" type="ORF">NRK68_02515</name>
</gene>
<evidence type="ECO:0008006" key="4">
    <source>
        <dbReference type="Google" id="ProtNLM"/>
    </source>
</evidence>
<dbReference type="InterPro" id="IPR011989">
    <property type="entry name" value="ARM-like"/>
</dbReference>
<dbReference type="Proteomes" id="UP001057738">
    <property type="component" value="Chromosome"/>
</dbReference>
<feature type="region of interest" description="Disordered" evidence="1">
    <location>
        <begin position="222"/>
        <end position="243"/>
    </location>
</feature>
<dbReference type="InterPro" id="IPR016024">
    <property type="entry name" value="ARM-type_fold"/>
</dbReference>
<evidence type="ECO:0000313" key="3">
    <source>
        <dbReference type="Proteomes" id="UP001057738"/>
    </source>
</evidence>
<accession>A0ABY5PQA5</accession>
<reference evidence="2" key="1">
    <citation type="submission" date="2022-08" db="EMBL/GenBank/DDBJ databases">
        <authorList>
            <person name="Tian L."/>
        </authorList>
    </citation>
    <scope>NUCLEOTIDE SEQUENCE</scope>
    <source>
        <strain evidence="2">CM253</strain>
    </source>
</reference>
<keyword evidence="3" id="KW-1185">Reference proteome</keyword>
<dbReference type="Gene3D" id="1.25.10.10">
    <property type="entry name" value="Leucine-rich Repeat Variant"/>
    <property type="match status" value="1"/>
</dbReference>
<evidence type="ECO:0000256" key="1">
    <source>
        <dbReference type="SAM" id="MobiDB-lite"/>
    </source>
</evidence>
<dbReference type="GeneID" id="95572311"/>
<protein>
    <recommendedName>
        <fullName evidence="4">HEAT repeat-containing protein</fullName>
    </recommendedName>
</protein>